<proteinExistence type="inferred from homology"/>
<dbReference type="Pfam" id="PF22638">
    <property type="entry name" value="FlgK_D1"/>
    <property type="match status" value="1"/>
</dbReference>
<dbReference type="NCBIfam" id="TIGR02492">
    <property type="entry name" value="flgK_ends"/>
    <property type="match status" value="1"/>
</dbReference>
<keyword evidence="10" id="KW-0282">Flagellum</keyword>
<feature type="domain" description="Flagellar basal-body/hook protein C-terminal" evidence="8">
    <location>
        <begin position="558"/>
        <end position="599"/>
    </location>
</feature>
<accession>A0ABV1HF36</accession>
<evidence type="ECO:0000259" key="9">
    <source>
        <dbReference type="Pfam" id="PF22638"/>
    </source>
</evidence>
<dbReference type="Pfam" id="PF00460">
    <property type="entry name" value="Flg_bb_rod"/>
    <property type="match status" value="1"/>
</dbReference>
<comment type="similarity">
    <text evidence="3">Belongs to the flagella basal body rod proteins family.</text>
</comment>
<evidence type="ECO:0000259" key="8">
    <source>
        <dbReference type="Pfam" id="PF06429"/>
    </source>
</evidence>
<organism evidence="10 11">
    <name type="scientific">Maccoyibacter intestinihominis</name>
    <dbReference type="NCBI Taxonomy" id="3133499"/>
    <lineage>
        <taxon>Bacteria</taxon>
        <taxon>Bacillati</taxon>
        <taxon>Bacillota</taxon>
        <taxon>Clostridia</taxon>
        <taxon>Lachnospirales</taxon>
        <taxon>Lachnospiraceae</taxon>
        <taxon>Maccoyibacter</taxon>
    </lineage>
</organism>
<dbReference type="PANTHER" id="PTHR30033:SF1">
    <property type="entry name" value="FLAGELLAR HOOK-ASSOCIATED PROTEIN 1"/>
    <property type="match status" value="1"/>
</dbReference>
<evidence type="ECO:0000313" key="11">
    <source>
        <dbReference type="Proteomes" id="UP001454489"/>
    </source>
</evidence>
<dbReference type="InterPro" id="IPR010930">
    <property type="entry name" value="Flg_bb/hook_C_dom"/>
</dbReference>
<dbReference type="EMBL" id="JBBMEX010000009">
    <property type="protein sequence ID" value="MEQ2558130.1"/>
    <property type="molecule type" value="Genomic_DNA"/>
</dbReference>
<evidence type="ECO:0000256" key="5">
    <source>
        <dbReference type="ARBA" id="ARBA00022525"/>
    </source>
</evidence>
<keyword evidence="10" id="KW-0966">Cell projection</keyword>
<dbReference type="Pfam" id="PF06429">
    <property type="entry name" value="Flg_bbr_C"/>
    <property type="match status" value="1"/>
</dbReference>
<evidence type="ECO:0000259" key="7">
    <source>
        <dbReference type="Pfam" id="PF00460"/>
    </source>
</evidence>
<keyword evidence="10" id="KW-0969">Cilium</keyword>
<dbReference type="PRINTS" id="PR01005">
    <property type="entry name" value="FLGHOOKAP1"/>
</dbReference>
<comment type="subcellular location">
    <subcellularLocation>
        <location evidence="1">Bacterial flagellum</location>
    </subcellularLocation>
    <subcellularLocation>
        <location evidence="2">Secreted</location>
    </subcellularLocation>
</comment>
<keyword evidence="5" id="KW-0964">Secreted</keyword>
<feature type="domain" description="Flagellar hook-associated protein FlgK helical" evidence="9">
    <location>
        <begin position="97"/>
        <end position="309"/>
    </location>
</feature>
<reference evidence="10 11" key="1">
    <citation type="submission" date="2024-03" db="EMBL/GenBank/DDBJ databases">
        <title>Human intestinal bacterial collection.</title>
        <authorList>
            <person name="Pauvert C."/>
            <person name="Hitch T.C.A."/>
            <person name="Clavel T."/>
        </authorList>
    </citation>
    <scope>NUCLEOTIDE SEQUENCE [LARGE SCALE GENOMIC DNA]</scope>
    <source>
        <strain evidence="10 11">CLA-AA-H185</strain>
    </source>
</reference>
<dbReference type="PANTHER" id="PTHR30033">
    <property type="entry name" value="FLAGELLAR HOOK-ASSOCIATED PROTEIN 1"/>
    <property type="match status" value="1"/>
</dbReference>
<dbReference type="RefSeq" id="WP_353531017.1">
    <property type="nucleotide sequence ID" value="NZ_JBBMEX010000009.1"/>
</dbReference>
<evidence type="ECO:0000256" key="3">
    <source>
        <dbReference type="ARBA" id="ARBA00009677"/>
    </source>
</evidence>
<keyword evidence="6" id="KW-0975">Bacterial flagellum</keyword>
<dbReference type="SUPFAM" id="SSF64518">
    <property type="entry name" value="Phase 1 flagellin"/>
    <property type="match status" value="1"/>
</dbReference>
<dbReference type="InterPro" id="IPR002371">
    <property type="entry name" value="FlgK"/>
</dbReference>
<evidence type="ECO:0000256" key="1">
    <source>
        <dbReference type="ARBA" id="ARBA00004365"/>
    </source>
</evidence>
<evidence type="ECO:0000256" key="6">
    <source>
        <dbReference type="ARBA" id="ARBA00023143"/>
    </source>
</evidence>
<keyword evidence="11" id="KW-1185">Reference proteome</keyword>
<protein>
    <recommendedName>
        <fullName evidence="4">Flagellar hook-associated protein 1</fullName>
    </recommendedName>
</protein>
<dbReference type="InterPro" id="IPR001444">
    <property type="entry name" value="Flag_bb_rod_N"/>
</dbReference>
<name>A0ABV1HF36_9FIRM</name>
<evidence type="ECO:0000256" key="2">
    <source>
        <dbReference type="ARBA" id="ARBA00004613"/>
    </source>
</evidence>
<dbReference type="Proteomes" id="UP001454489">
    <property type="component" value="Unassembled WGS sequence"/>
</dbReference>
<comment type="caution">
    <text evidence="10">The sequence shown here is derived from an EMBL/GenBank/DDBJ whole genome shotgun (WGS) entry which is preliminary data.</text>
</comment>
<evidence type="ECO:0000313" key="10">
    <source>
        <dbReference type="EMBL" id="MEQ2558130.1"/>
    </source>
</evidence>
<evidence type="ECO:0000256" key="4">
    <source>
        <dbReference type="ARBA" id="ARBA00016244"/>
    </source>
</evidence>
<dbReference type="InterPro" id="IPR053927">
    <property type="entry name" value="FlgK_helical"/>
</dbReference>
<feature type="domain" description="Flagellar basal body rod protein N-terminal" evidence="7">
    <location>
        <begin position="9"/>
        <end position="38"/>
    </location>
</feature>
<gene>
    <name evidence="10" type="primary">flgK</name>
    <name evidence="10" type="ORF">WMO43_09645</name>
</gene>
<sequence>MPSTFYGLTIAGSGLNSFQTAVNTTANNIANVQTEGYTRQVANRKQAESLRVYARYGTTGSGVTTTSITQIRDAYYDVKYWENNSSLGLYEKKLYYMNQIEEYFKDDDSSKGFTTILNSMFNNLESLAGAPGDLDRRKTFISSCQDFATYFNSVSIGLNQIQTDANLEVKSTVDNINAIAQKIALLNNQINVIEMQGGHANELRDERALLIDELSNIVPTETQETEVMNTNDEYYTGCTEFRVKINGQLLVDTREYRTLECKTRDTKVNQSDVDGLYDIVWSDTGNTFNATSKYMSGTLKALLDTRDGNNEENFKGTVDYLYGTKLVITNTTQNSMEKMTMAEEGVITIDNKKFEYSSFTVDYDAAGNATYTFALKEPAGDGADLLAGHQAQIGTSIDAMGVPYYQAQMNEFLRAFCMKFNDIEMQGEDLNGDPMKAFFVARDLVTGEQEDLNKSDTYTQITSAMSSYYKLTAGSFEVAKASVKDPNIFSTTADIVNGPDKAEILELLKPLKEQEKLYRGSGANGFLQCMLSDISVDTNEAKLFYENHKNISHTITNQRLSISGVDEDDEALDLVKFQNAYNLASKMISTMAEMYDQLILNTAV</sequence>